<evidence type="ECO:0000313" key="4">
    <source>
        <dbReference type="EMBL" id="MEB4796700.1"/>
    </source>
</evidence>
<dbReference type="PROSITE" id="PS51462">
    <property type="entry name" value="NUDIX"/>
    <property type="match status" value="1"/>
</dbReference>
<comment type="cofactor">
    <cofactor evidence="1">
        <name>Mg(2+)</name>
        <dbReference type="ChEBI" id="CHEBI:18420"/>
    </cofactor>
</comment>
<dbReference type="PANTHER" id="PTHR43046">
    <property type="entry name" value="GDP-MANNOSE MANNOSYL HYDROLASE"/>
    <property type="match status" value="1"/>
</dbReference>
<reference evidence="4 5" key="1">
    <citation type="submission" date="2023-03" db="EMBL/GenBank/DDBJ databases">
        <title>Bacillus Genome Sequencing.</title>
        <authorList>
            <person name="Dunlap C."/>
        </authorList>
    </citation>
    <scope>NUCLEOTIDE SEQUENCE [LARGE SCALE GENOMIC DNA]</scope>
    <source>
        <strain evidence="4 5">NRS-1351</strain>
    </source>
</reference>
<evidence type="ECO:0000313" key="5">
    <source>
        <dbReference type="Proteomes" id="UP001355653"/>
    </source>
</evidence>
<dbReference type="RefSeq" id="WP_164819683.1">
    <property type="nucleotide sequence ID" value="NZ_JAROBY010000037.1"/>
</dbReference>
<gene>
    <name evidence="4" type="ORF">P5G65_22580</name>
</gene>
<evidence type="ECO:0000256" key="1">
    <source>
        <dbReference type="ARBA" id="ARBA00001946"/>
    </source>
</evidence>
<feature type="domain" description="Nudix hydrolase" evidence="3">
    <location>
        <begin position="19"/>
        <end position="156"/>
    </location>
</feature>
<keyword evidence="5" id="KW-1185">Reference proteome</keyword>
<accession>A0ABU6DH56</accession>
<dbReference type="PANTHER" id="PTHR43046:SF14">
    <property type="entry name" value="MUTT_NUDIX FAMILY PROTEIN"/>
    <property type="match status" value="1"/>
</dbReference>
<proteinExistence type="predicted"/>
<dbReference type="InterPro" id="IPR000086">
    <property type="entry name" value="NUDIX_hydrolase_dom"/>
</dbReference>
<evidence type="ECO:0000259" key="3">
    <source>
        <dbReference type="PROSITE" id="PS51462"/>
    </source>
</evidence>
<dbReference type="Pfam" id="PF00293">
    <property type="entry name" value="NUDIX"/>
    <property type="match status" value="1"/>
</dbReference>
<dbReference type="SUPFAM" id="SSF55811">
    <property type="entry name" value="Nudix"/>
    <property type="match status" value="1"/>
</dbReference>
<organism evidence="4 5">
    <name type="scientific">Paenibacillus chondroitinus</name>
    <dbReference type="NCBI Taxonomy" id="59842"/>
    <lineage>
        <taxon>Bacteria</taxon>
        <taxon>Bacillati</taxon>
        <taxon>Bacillota</taxon>
        <taxon>Bacilli</taxon>
        <taxon>Bacillales</taxon>
        <taxon>Paenibacillaceae</taxon>
        <taxon>Paenibacillus</taxon>
    </lineage>
</organism>
<dbReference type="Proteomes" id="UP001355653">
    <property type="component" value="Unassembled WGS sequence"/>
</dbReference>
<protein>
    <submittedName>
        <fullName evidence="4">NUDIX domain-containing protein</fullName>
    </submittedName>
</protein>
<dbReference type="Gene3D" id="3.90.79.10">
    <property type="entry name" value="Nucleoside Triphosphate Pyrophosphohydrolase"/>
    <property type="match status" value="1"/>
</dbReference>
<keyword evidence="2" id="KW-0378">Hydrolase</keyword>
<name>A0ABU6DH56_9BACL</name>
<dbReference type="EMBL" id="JAROBY010000037">
    <property type="protein sequence ID" value="MEB4796700.1"/>
    <property type="molecule type" value="Genomic_DNA"/>
</dbReference>
<evidence type="ECO:0000256" key="2">
    <source>
        <dbReference type="ARBA" id="ARBA00022801"/>
    </source>
</evidence>
<dbReference type="InterPro" id="IPR015797">
    <property type="entry name" value="NUDIX_hydrolase-like_dom_sf"/>
</dbReference>
<sequence length="179" mass="20499">MKLTINVSSVAQASGGELLIRNTAKAIIENDNKLLVIKKKLDNVGIYYTLPGGGQESGETIDDTILRECTEELNIYTVIKELVCVREYISNNHEYSFLIKQVHAIEFIFNCSFSTEDKITHLQIDVAQIGFEWLDISTVIETLQHSEAKNDLKFPQTLRDFLIEYYITHSVKPYSKFIF</sequence>
<comment type="caution">
    <text evidence="4">The sequence shown here is derived from an EMBL/GenBank/DDBJ whole genome shotgun (WGS) entry which is preliminary data.</text>
</comment>